<dbReference type="InterPro" id="IPR050469">
    <property type="entry name" value="Diguanylate_Cyclase"/>
</dbReference>
<dbReference type="PANTHER" id="PTHR45138:SF9">
    <property type="entry name" value="DIGUANYLATE CYCLASE DGCM-RELATED"/>
    <property type="match status" value="1"/>
</dbReference>
<dbReference type="InterPro" id="IPR003018">
    <property type="entry name" value="GAF"/>
</dbReference>
<organism evidence="2 3">
    <name type="scientific">Conexibacter stalactiti</name>
    <dbReference type="NCBI Taxonomy" id="1940611"/>
    <lineage>
        <taxon>Bacteria</taxon>
        <taxon>Bacillati</taxon>
        <taxon>Actinomycetota</taxon>
        <taxon>Thermoleophilia</taxon>
        <taxon>Solirubrobacterales</taxon>
        <taxon>Conexibacteraceae</taxon>
        <taxon>Conexibacter</taxon>
    </lineage>
</organism>
<dbReference type="PROSITE" id="PS50887">
    <property type="entry name" value="GGDEF"/>
    <property type="match status" value="1"/>
</dbReference>
<dbReference type="CDD" id="cd01949">
    <property type="entry name" value="GGDEF"/>
    <property type="match status" value="1"/>
</dbReference>
<evidence type="ECO:0000313" key="3">
    <source>
        <dbReference type="Proteomes" id="UP001284601"/>
    </source>
</evidence>
<dbReference type="InterPro" id="IPR029787">
    <property type="entry name" value="Nucleotide_cyclase"/>
</dbReference>
<keyword evidence="3" id="KW-1185">Reference proteome</keyword>
<dbReference type="Gene3D" id="3.30.70.270">
    <property type="match status" value="1"/>
</dbReference>
<dbReference type="SMART" id="SM00065">
    <property type="entry name" value="GAF"/>
    <property type="match status" value="1"/>
</dbReference>
<keyword evidence="2" id="KW-0548">Nucleotidyltransferase</keyword>
<comment type="caution">
    <text evidence="2">The sequence shown here is derived from an EMBL/GenBank/DDBJ whole genome shotgun (WGS) entry which is preliminary data.</text>
</comment>
<gene>
    <name evidence="2" type="ORF">R7226_01225</name>
</gene>
<dbReference type="Pfam" id="PF00990">
    <property type="entry name" value="GGDEF"/>
    <property type="match status" value="1"/>
</dbReference>
<evidence type="ECO:0000259" key="1">
    <source>
        <dbReference type="PROSITE" id="PS50887"/>
    </source>
</evidence>
<dbReference type="Gene3D" id="3.30.450.40">
    <property type="match status" value="1"/>
</dbReference>
<feature type="domain" description="GGDEF" evidence="1">
    <location>
        <begin position="196"/>
        <end position="318"/>
    </location>
</feature>
<dbReference type="Pfam" id="PF13185">
    <property type="entry name" value="GAF_2"/>
    <property type="match status" value="1"/>
</dbReference>
<sequence length="337" mass="35072">MEPPTELELALGIARQLATGSDVRRQVCDAARAGAGADWAALVEREGEALVITAADGLLEGVVRARIEPGTGGVGRAFASGQQRFSADARADGVLDARLVHATGTGAVLHQPLRHGGETLGVLAVGWSRPRRRPPLAVRRLLELLALDAAIAIEREQLVARLAAEARTDALTGLANRRAWEESAPRELSRAARHGLSVTLALIDLDDFKQLNDTHGHAAGDALLRAVAARWRAALRDADLLARFGGDEFALLLVPSAAESGETIVRRLLERLPDGVTCSAGIVAAAGSADGSRLLQRADEALYAAKAAGKGRIVAAGPAGPVAAAQATSRSRPLSTS</sequence>
<dbReference type="SUPFAM" id="SSF55781">
    <property type="entry name" value="GAF domain-like"/>
    <property type="match status" value="1"/>
</dbReference>
<dbReference type="RefSeq" id="WP_318595197.1">
    <property type="nucleotide sequence ID" value="NZ_JAWSTH010000001.1"/>
</dbReference>
<dbReference type="EMBL" id="JAWSTH010000001">
    <property type="protein sequence ID" value="MDW5592940.1"/>
    <property type="molecule type" value="Genomic_DNA"/>
</dbReference>
<dbReference type="SUPFAM" id="SSF55073">
    <property type="entry name" value="Nucleotide cyclase"/>
    <property type="match status" value="1"/>
</dbReference>
<accession>A0ABU4HK62</accession>
<keyword evidence="2" id="KW-0808">Transferase</keyword>
<dbReference type="GO" id="GO:0052621">
    <property type="term" value="F:diguanylate cyclase activity"/>
    <property type="evidence" value="ECO:0007669"/>
    <property type="project" value="UniProtKB-EC"/>
</dbReference>
<dbReference type="InterPro" id="IPR000160">
    <property type="entry name" value="GGDEF_dom"/>
</dbReference>
<protein>
    <submittedName>
        <fullName evidence="2">Sensor domain-containing diguanylate cyclase</fullName>
        <ecNumber evidence="2">2.7.7.65</ecNumber>
    </submittedName>
</protein>
<evidence type="ECO:0000313" key="2">
    <source>
        <dbReference type="EMBL" id="MDW5592940.1"/>
    </source>
</evidence>
<dbReference type="InterPro" id="IPR043128">
    <property type="entry name" value="Rev_trsase/Diguanyl_cyclase"/>
</dbReference>
<reference evidence="3" key="1">
    <citation type="submission" date="2023-07" db="EMBL/GenBank/DDBJ databases">
        <title>Conexibacter stalactiti sp. nov., isolated from stalactites in a lava cave and emended description of the genus Conexibacter.</title>
        <authorList>
            <person name="Lee S.D."/>
        </authorList>
    </citation>
    <scope>NUCLEOTIDE SEQUENCE [LARGE SCALE GENOMIC DNA]</scope>
    <source>
        <strain evidence="3">KCTC 39840</strain>
    </source>
</reference>
<dbReference type="PANTHER" id="PTHR45138">
    <property type="entry name" value="REGULATORY COMPONENTS OF SENSORY TRANSDUCTION SYSTEM"/>
    <property type="match status" value="1"/>
</dbReference>
<dbReference type="NCBIfam" id="TIGR00254">
    <property type="entry name" value="GGDEF"/>
    <property type="match status" value="1"/>
</dbReference>
<dbReference type="Proteomes" id="UP001284601">
    <property type="component" value="Unassembled WGS sequence"/>
</dbReference>
<dbReference type="SMART" id="SM00267">
    <property type="entry name" value="GGDEF"/>
    <property type="match status" value="1"/>
</dbReference>
<dbReference type="EC" id="2.7.7.65" evidence="2"/>
<dbReference type="InterPro" id="IPR029016">
    <property type="entry name" value="GAF-like_dom_sf"/>
</dbReference>
<proteinExistence type="predicted"/>
<name>A0ABU4HK62_9ACTN</name>